<keyword evidence="1" id="KW-0479">Metal-binding</keyword>
<evidence type="ECO:0000256" key="2">
    <source>
        <dbReference type="ARBA" id="ARBA00022771"/>
    </source>
</evidence>
<evidence type="ECO:0000313" key="6">
    <source>
        <dbReference type="EMBL" id="KAF9496046.1"/>
    </source>
</evidence>
<accession>A0A9P5ZYK8</accession>
<gene>
    <name evidence="6" type="ORF">BDN71DRAFT_1390309</name>
</gene>
<keyword evidence="7" id="KW-1185">Reference proteome</keyword>
<name>A0A9P5ZYK8_PLEER</name>
<dbReference type="GO" id="GO:0005737">
    <property type="term" value="C:cytoplasm"/>
    <property type="evidence" value="ECO:0007669"/>
    <property type="project" value="TreeGrafter"/>
</dbReference>
<dbReference type="OrthoDB" id="431929at2759"/>
<dbReference type="AlphaFoldDB" id="A0A9P5ZYK8"/>
<keyword evidence="3" id="KW-0862">Zinc</keyword>
<keyword evidence="2" id="KW-0863">Zinc-finger</keyword>
<dbReference type="PANTHER" id="PTHR14677:SF20">
    <property type="entry name" value="ZINC FINGER AN1-TYPE CONTAINING 2A-RELATED"/>
    <property type="match status" value="1"/>
</dbReference>
<comment type="caution">
    <text evidence="6">The sequence shown here is derived from an EMBL/GenBank/DDBJ whole genome shotgun (WGS) entry which is preliminary data.</text>
</comment>
<reference evidence="6" key="1">
    <citation type="submission" date="2020-11" db="EMBL/GenBank/DDBJ databases">
        <authorList>
            <consortium name="DOE Joint Genome Institute"/>
            <person name="Ahrendt S."/>
            <person name="Riley R."/>
            <person name="Andreopoulos W."/>
            <person name="Labutti K."/>
            <person name="Pangilinan J."/>
            <person name="Ruiz-Duenas F.J."/>
            <person name="Barrasa J.M."/>
            <person name="Sanchez-Garcia M."/>
            <person name="Camarero S."/>
            <person name="Miyauchi S."/>
            <person name="Serrano A."/>
            <person name="Linde D."/>
            <person name="Babiker R."/>
            <person name="Drula E."/>
            <person name="Ayuso-Fernandez I."/>
            <person name="Pacheco R."/>
            <person name="Padilla G."/>
            <person name="Ferreira P."/>
            <person name="Barriuso J."/>
            <person name="Kellner H."/>
            <person name="Castanera R."/>
            <person name="Alfaro M."/>
            <person name="Ramirez L."/>
            <person name="Pisabarro A.G."/>
            <person name="Kuo A."/>
            <person name="Tritt A."/>
            <person name="Lipzen A."/>
            <person name="He G."/>
            <person name="Yan M."/>
            <person name="Ng V."/>
            <person name="Cullen D."/>
            <person name="Martin F."/>
            <person name="Rosso M.-N."/>
            <person name="Henrissat B."/>
            <person name="Hibbett D."/>
            <person name="Martinez A.T."/>
            <person name="Grigoriev I.V."/>
        </authorList>
    </citation>
    <scope>NUCLEOTIDE SEQUENCE</scope>
    <source>
        <strain evidence="6">ATCC 90797</strain>
    </source>
</reference>
<proteinExistence type="predicted"/>
<dbReference type="InterPro" id="IPR000058">
    <property type="entry name" value="Znf_AN1"/>
</dbReference>
<dbReference type="Gene3D" id="4.10.1110.10">
    <property type="entry name" value="AN1-like Zinc finger"/>
    <property type="match status" value="2"/>
</dbReference>
<dbReference type="GO" id="GO:0008270">
    <property type="term" value="F:zinc ion binding"/>
    <property type="evidence" value="ECO:0007669"/>
    <property type="project" value="UniProtKB-KW"/>
</dbReference>
<feature type="domain" description="AN1-type" evidence="5">
    <location>
        <begin position="8"/>
        <end position="46"/>
    </location>
</feature>
<evidence type="ECO:0000256" key="4">
    <source>
        <dbReference type="SAM" id="MobiDB-lite"/>
    </source>
</evidence>
<dbReference type="InterPro" id="IPR035896">
    <property type="entry name" value="AN1-like_Znf"/>
</dbReference>
<dbReference type="Proteomes" id="UP000807025">
    <property type="component" value="Unassembled WGS sequence"/>
</dbReference>
<evidence type="ECO:0000313" key="7">
    <source>
        <dbReference type="Proteomes" id="UP000807025"/>
    </source>
</evidence>
<sequence>MLHLGVQCSLESCNTVDFLPILCQCNRYFCRDHIQPDVHPCAAASPNNDTNHKVPDSEKPARCDFEKCQKPSLEAFMAIISNPENSSRIRAVCEHCSMAFCAEHRHPKSHSCSPPLVQEEPKNKAALKLLEKHFPSTNTAPSSSRRTAPKIPTDPAKLAKYQKVEMMKLRHHAKPGDPSKSNGDVPVGDRLHIKVSVGTCSDEKSLWFTKNVTTGKALDCLVKQFGLPRPTAASPLRLYLRALADPGTLTELPNDKPLSLLITDGSSLFITSTHN</sequence>
<feature type="region of interest" description="Disordered" evidence="4">
    <location>
        <begin position="134"/>
        <end position="154"/>
    </location>
</feature>
<protein>
    <recommendedName>
        <fullName evidence="5">AN1-type domain-containing protein</fullName>
    </recommendedName>
</protein>
<evidence type="ECO:0000256" key="3">
    <source>
        <dbReference type="ARBA" id="ARBA00022833"/>
    </source>
</evidence>
<feature type="compositionally biased region" description="Polar residues" evidence="4">
    <location>
        <begin position="135"/>
        <end position="146"/>
    </location>
</feature>
<evidence type="ECO:0000259" key="5">
    <source>
        <dbReference type="SMART" id="SM00154"/>
    </source>
</evidence>
<evidence type="ECO:0000256" key="1">
    <source>
        <dbReference type="ARBA" id="ARBA00022723"/>
    </source>
</evidence>
<feature type="domain" description="AN1-type" evidence="5">
    <location>
        <begin position="63"/>
        <end position="118"/>
    </location>
</feature>
<dbReference type="EMBL" id="MU154556">
    <property type="protein sequence ID" value="KAF9496046.1"/>
    <property type="molecule type" value="Genomic_DNA"/>
</dbReference>
<dbReference type="SMART" id="SM00154">
    <property type="entry name" value="ZnF_AN1"/>
    <property type="match status" value="2"/>
</dbReference>
<dbReference type="SUPFAM" id="SSF118310">
    <property type="entry name" value="AN1-like Zinc finger"/>
    <property type="match status" value="2"/>
</dbReference>
<dbReference type="Pfam" id="PF01428">
    <property type="entry name" value="zf-AN1"/>
    <property type="match status" value="1"/>
</dbReference>
<organism evidence="6 7">
    <name type="scientific">Pleurotus eryngii</name>
    <name type="common">Boletus of the steppes</name>
    <dbReference type="NCBI Taxonomy" id="5323"/>
    <lineage>
        <taxon>Eukaryota</taxon>
        <taxon>Fungi</taxon>
        <taxon>Dikarya</taxon>
        <taxon>Basidiomycota</taxon>
        <taxon>Agaricomycotina</taxon>
        <taxon>Agaricomycetes</taxon>
        <taxon>Agaricomycetidae</taxon>
        <taxon>Agaricales</taxon>
        <taxon>Pleurotineae</taxon>
        <taxon>Pleurotaceae</taxon>
        <taxon>Pleurotus</taxon>
    </lineage>
</organism>
<dbReference type="PANTHER" id="PTHR14677">
    <property type="entry name" value="ARSENITE INDUCUBLE RNA ASSOCIATED PROTEIN AIP-1-RELATED"/>
    <property type="match status" value="1"/>
</dbReference>